<gene>
    <name evidence="1" type="ORF">Poly21_55510</name>
</gene>
<dbReference type="RefSeq" id="WP_146409974.1">
    <property type="nucleotide sequence ID" value="NZ_SJPU01000010.1"/>
</dbReference>
<reference evidence="1 2" key="1">
    <citation type="journal article" date="2020" name="Antonie Van Leeuwenhoek">
        <title>Rhodopirellula heiligendammensis sp. nov., Rhodopirellula pilleata sp. nov., and Rhodopirellula solitaria sp. nov. isolated from natural or artificial marine surfaces in Northern Germany and California, USA, and emended description of the genus Rhodopirellula.</title>
        <authorList>
            <person name="Kallscheuer N."/>
            <person name="Wiegand S."/>
            <person name="Jogler M."/>
            <person name="Boedeker C."/>
            <person name="Peeters S.H."/>
            <person name="Rast P."/>
            <person name="Heuer A."/>
            <person name="Jetten M.S.M."/>
            <person name="Rohde M."/>
            <person name="Jogler C."/>
        </authorList>
    </citation>
    <scope>NUCLEOTIDE SEQUENCE [LARGE SCALE GENOMIC DNA]</scope>
    <source>
        <strain evidence="1 2">Poly21</strain>
    </source>
</reference>
<dbReference type="EMBL" id="SJPU01000010">
    <property type="protein sequence ID" value="TWU08582.1"/>
    <property type="molecule type" value="Genomic_DNA"/>
</dbReference>
<evidence type="ECO:0000313" key="2">
    <source>
        <dbReference type="Proteomes" id="UP000319908"/>
    </source>
</evidence>
<dbReference type="AlphaFoldDB" id="A0A5C6BAB2"/>
<sequence length="145" mass="15907">MTSLTLEGATGARLGRVRVADSSSTHDIYTTGPNYALRNPVEISEQQLRDLFASLRSFWPPTDVTILDAIRGGTYRPKRGLPDIGFQLTGYVNFDEGFVVSWDAGTIRGTANGCLLLLEMDPSIVGYDKLRYAIDCIVDRTSASK</sequence>
<proteinExistence type="predicted"/>
<protein>
    <submittedName>
        <fullName evidence="1">Uncharacterized protein</fullName>
    </submittedName>
</protein>
<accession>A0A5C6BAB2</accession>
<name>A0A5C6BAB2_9BACT</name>
<evidence type="ECO:0000313" key="1">
    <source>
        <dbReference type="EMBL" id="TWU08582.1"/>
    </source>
</evidence>
<comment type="caution">
    <text evidence="1">The sequence shown here is derived from an EMBL/GenBank/DDBJ whole genome shotgun (WGS) entry which is preliminary data.</text>
</comment>
<keyword evidence="2" id="KW-1185">Reference proteome</keyword>
<dbReference type="Proteomes" id="UP000319908">
    <property type="component" value="Unassembled WGS sequence"/>
</dbReference>
<organism evidence="1 2">
    <name type="scientific">Allorhodopirellula heiligendammensis</name>
    <dbReference type="NCBI Taxonomy" id="2714739"/>
    <lineage>
        <taxon>Bacteria</taxon>
        <taxon>Pseudomonadati</taxon>
        <taxon>Planctomycetota</taxon>
        <taxon>Planctomycetia</taxon>
        <taxon>Pirellulales</taxon>
        <taxon>Pirellulaceae</taxon>
        <taxon>Allorhodopirellula</taxon>
    </lineage>
</organism>
<dbReference type="OrthoDB" id="9908680at2"/>